<gene>
    <name evidence="6" type="ORF">RMR22_22635</name>
</gene>
<evidence type="ECO:0000259" key="4">
    <source>
        <dbReference type="Pfam" id="PF25954"/>
    </source>
</evidence>
<protein>
    <submittedName>
        <fullName evidence="6">Efflux RND transporter periplasmic adaptor subunit</fullName>
    </submittedName>
</protein>
<comment type="similarity">
    <text evidence="1">Belongs to the membrane fusion protein (MFP) (TC 8.A.1) family.</text>
</comment>
<accession>A0AAW9FPG5</accession>
<evidence type="ECO:0000259" key="5">
    <source>
        <dbReference type="Pfam" id="PF25973"/>
    </source>
</evidence>
<evidence type="ECO:0000256" key="1">
    <source>
        <dbReference type="ARBA" id="ARBA00009477"/>
    </source>
</evidence>
<dbReference type="PANTHER" id="PTHR30469:SF15">
    <property type="entry name" value="HLYD FAMILY OF SECRETION PROTEINS"/>
    <property type="match status" value="1"/>
</dbReference>
<dbReference type="NCBIfam" id="TIGR01730">
    <property type="entry name" value="RND_mfp"/>
    <property type="match status" value="1"/>
</dbReference>
<dbReference type="EMBL" id="JAVRAF010000012">
    <property type="protein sequence ID" value="MDX8305051.1"/>
    <property type="molecule type" value="Genomic_DNA"/>
</dbReference>
<dbReference type="GO" id="GO:0015562">
    <property type="term" value="F:efflux transmembrane transporter activity"/>
    <property type="evidence" value="ECO:0007669"/>
    <property type="project" value="TreeGrafter"/>
</dbReference>
<evidence type="ECO:0000313" key="6">
    <source>
        <dbReference type="EMBL" id="MDX8305051.1"/>
    </source>
</evidence>
<dbReference type="GO" id="GO:1990961">
    <property type="term" value="P:xenobiotic detoxification by transmembrane export across the plasma membrane"/>
    <property type="evidence" value="ECO:0007669"/>
    <property type="project" value="InterPro"/>
</dbReference>
<keyword evidence="2 3" id="KW-0175">Coiled coil</keyword>
<dbReference type="SUPFAM" id="SSF111369">
    <property type="entry name" value="HlyD-like secretion proteins"/>
    <property type="match status" value="1"/>
</dbReference>
<dbReference type="PANTHER" id="PTHR30469">
    <property type="entry name" value="MULTIDRUG RESISTANCE PROTEIN MDTA"/>
    <property type="match status" value="1"/>
</dbReference>
<evidence type="ECO:0000256" key="3">
    <source>
        <dbReference type="SAM" id="Coils"/>
    </source>
</evidence>
<dbReference type="GO" id="GO:0030313">
    <property type="term" value="C:cell envelope"/>
    <property type="evidence" value="ECO:0007669"/>
    <property type="project" value="UniProtKB-SubCell"/>
</dbReference>
<sequence length="385" mass="41288">MAFKWTARIAKAGMLLGGCTLVFMYLDPTRGTVDANERVKDIVASVSAPPSNRPFELAQTEVTNVEPVSMAERLRVSGELQPVSRVVMRAKSGGKVLDLAVREGERVRSGDVILRFETDDLQSTLLQRESDRDAAEAELTFAKQALSRIEQLNAKNVTSKEQLEKARRDVAANTSKVQSLSAQVDIARIALGDADVTAPFDGVIASRAVETGSRVSADAELLTIVDTSVLEAKVLVSTRDVGRVAAGQTAELQIDGMEGQTIEGTVARINPVADNGTRFVPVFLRLPNHESRLWGGMFATGSILVRENADALVVPLISLRKDETGDYVLKLHNGNLQRQPVTVGQAWSGGSLIEIANGLVDGDTILTAPLPELKPDVAVTVNKAG</sequence>
<feature type="domain" description="CusB-like beta-barrel" evidence="4">
    <location>
        <begin position="236"/>
        <end position="302"/>
    </location>
</feature>
<evidence type="ECO:0000256" key="2">
    <source>
        <dbReference type="ARBA" id="ARBA00023054"/>
    </source>
</evidence>
<dbReference type="InterPro" id="IPR006143">
    <property type="entry name" value="RND_pump_MFP"/>
</dbReference>
<comment type="caution">
    <text evidence="6">The sequence shown here is derived from an EMBL/GenBank/DDBJ whole genome shotgun (WGS) entry which is preliminary data.</text>
</comment>
<feature type="coiled-coil region" evidence="3">
    <location>
        <begin position="132"/>
        <end position="183"/>
    </location>
</feature>
<proteinExistence type="inferred from homology"/>
<reference evidence="6" key="1">
    <citation type="journal article" date="2023" name="Phytobiomes J">
        <title>Deciphering the key players within the bacterial microbiota associated with aerial crown gall tumors on rhododendron: Insights into the gallobiome.</title>
        <authorList>
            <person name="Kuzmanovic N."/>
            <person name="Nesme J."/>
            <person name="Wolf J."/>
            <person name="Neumann-Schaal M."/>
            <person name="Petersen J."/>
            <person name="Fernandez-Gnecco G."/>
            <person name="Sproeer C."/>
            <person name="Bunk B."/>
            <person name="Overmann J."/>
            <person name="Sorensen S.J."/>
            <person name="Idczak E."/>
            <person name="Smalla K."/>
        </authorList>
    </citation>
    <scope>NUCLEOTIDE SEQUENCE</scope>
    <source>
        <strain evidence="6">Rho-11.1</strain>
    </source>
</reference>
<dbReference type="RefSeq" id="WP_320203493.1">
    <property type="nucleotide sequence ID" value="NZ_CP192782.1"/>
</dbReference>
<name>A0AAW9FPG5_9HYPH</name>
<dbReference type="AlphaFoldDB" id="A0AAW9FPG5"/>
<dbReference type="InterPro" id="IPR030190">
    <property type="entry name" value="MacA_alpha-hairpin_sf"/>
</dbReference>
<dbReference type="Gene3D" id="2.40.420.20">
    <property type="match status" value="1"/>
</dbReference>
<dbReference type="GO" id="GO:1990281">
    <property type="term" value="C:efflux pump complex"/>
    <property type="evidence" value="ECO:0007669"/>
    <property type="project" value="TreeGrafter"/>
</dbReference>
<dbReference type="Pfam" id="PF25954">
    <property type="entry name" value="Beta-barrel_RND_2"/>
    <property type="match status" value="1"/>
</dbReference>
<dbReference type="Gene3D" id="2.40.50.100">
    <property type="match status" value="1"/>
</dbReference>
<dbReference type="Gene3D" id="2.40.30.170">
    <property type="match status" value="1"/>
</dbReference>
<dbReference type="Pfam" id="PF25973">
    <property type="entry name" value="BSH_CzcB"/>
    <property type="match status" value="1"/>
</dbReference>
<dbReference type="Gene3D" id="6.10.140.1990">
    <property type="match status" value="1"/>
</dbReference>
<organism evidence="6">
    <name type="scientific">Agrobacterium rosae</name>
    <dbReference type="NCBI Taxonomy" id="1972867"/>
    <lineage>
        <taxon>Bacteria</taxon>
        <taxon>Pseudomonadati</taxon>
        <taxon>Pseudomonadota</taxon>
        <taxon>Alphaproteobacteria</taxon>
        <taxon>Hyphomicrobiales</taxon>
        <taxon>Rhizobiaceae</taxon>
        <taxon>Rhizobium/Agrobacterium group</taxon>
        <taxon>Agrobacterium</taxon>
    </lineage>
</organism>
<dbReference type="InterPro" id="IPR058792">
    <property type="entry name" value="Beta-barrel_RND_2"/>
</dbReference>
<feature type="domain" description="CzcB-like barrel-sandwich hybrid" evidence="5">
    <location>
        <begin position="90"/>
        <end position="226"/>
    </location>
</feature>
<dbReference type="InterPro" id="IPR058647">
    <property type="entry name" value="BSH_CzcB-like"/>
</dbReference>
<dbReference type="GO" id="GO:0019898">
    <property type="term" value="C:extrinsic component of membrane"/>
    <property type="evidence" value="ECO:0007669"/>
    <property type="project" value="InterPro"/>
</dbReference>
<dbReference type="GO" id="GO:1990195">
    <property type="term" value="C:macrolide transmembrane transporter complex"/>
    <property type="evidence" value="ECO:0007669"/>
    <property type="project" value="InterPro"/>
</dbReference>